<evidence type="ECO:0000256" key="15">
    <source>
        <dbReference type="SAM" id="MobiDB-lite"/>
    </source>
</evidence>
<dbReference type="Pfam" id="PF13639">
    <property type="entry name" value="zf-RING_2"/>
    <property type="match status" value="1"/>
</dbReference>
<keyword evidence="20" id="KW-1185">Reference proteome</keyword>
<dbReference type="FunFam" id="3.30.40.10:FF:000187">
    <property type="entry name" value="E3 ubiquitin-protein ligase ATL6"/>
    <property type="match status" value="1"/>
</dbReference>
<evidence type="ECO:0000256" key="8">
    <source>
        <dbReference type="ARBA" id="ARBA00022771"/>
    </source>
</evidence>
<evidence type="ECO:0000256" key="14">
    <source>
        <dbReference type="PROSITE-ProRule" id="PRU00175"/>
    </source>
</evidence>
<keyword evidence="9" id="KW-0833">Ubl conjugation pathway</keyword>
<accession>A0A068TYX1</accession>
<dbReference type="SUPFAM" id="SSF57850">
    <property type="entry name" value="RING/U-box"/>
    <property type="match status" value="1"/>
</dbReference>
<dbReference type="InterPro" id="IPR053238">
    <property type="entry name" value="RING-H2_zinc_finger"/>
</dbReference>
<feature type="domain" description="RING-type" evidence="18">
    <location>
        <begin position="157"/>
        <end position="199"/>
    </location>
</feature>
<evidence type="ECO:0000256" key="11">
    <source>
        <dbReference type="ARBA" id="ARBA00022989"/>
    </source>
</evidence>
<evidence type="ECO:0000256" key="3">
    <source>
        <dbReference type="ARBA" id="ARBA00004906"/>
    </source>
</evidence>
<keyword evidence="12 16" id="KW-0472">Membrane</keyword>
<evidence type="ECO:0000256" key="17">
    <source>
        <dbReference type="SAM" id="SignalP"/>
    </source>
</evidence>
<keyword evidence="11 16" id="KW-1133">Transmembrane helix</keyword>
<keyword evidence="10" id="KW-0862">Zinc</keyword>
<dbReference type="SMART" id="SM00184">
    <property type="entry name" value="RING"/>
    <property type="match status" value="1"/>
</dbReference>
<gene>
    <name evidence="19" type="ORF">GSCOC_T00034637001</name>
</gene>
<feature type="compositionally biased region" description="Polar residues" evidence="15">
    <location>
        <begin position="223"/>
        <end position="235"/>
    </location>
</feature>
<organism evidence="19 20">
    <name type="scientific">Coffea canephora</name>
    <name type="common">Robusta coffee</name>
    <dbReference type="NCBI Taxonomy" id="49390"/>
    <lineage>
        <taxon>Eukaryota</taxon>
        <taxon>Viridiplantae</taxon>
        <taxon>Streptophyta</taxon>
        <taxon>Embryophyta</taxon>
        <taxon>Tracheophyta</taxon>
        <taxon>Spermatophyta</taxon>
        <taxon>Magnoliopsida</taxon>
        <taxon>eudicotyledons</taxon>
        <taxon>Gunneridae</taxon>
        <taxon>Pentapetalae</taxon>
        <taxon>asterids</taxon>
        <taxon>lamiids</taxon>
        <taxon>Gentianales</taxon>
        <taxon>Rubiaceae</taxon>
        <taxon>Ixoroideae</taxon>
        <taxon>Gardenieae complex</taxon>
        <taxon>Bertiereae - Coffeeae clade</taxon>
        <taxon>Coffeeae</taxon>
        <taxon>Coffea</taxon>
    </lineage>
</organism>
<keyword evidence="8 14" id="KW-0863">Zinc-finger</keyword>
<dbReference type="Proteomes" id="UP000295252">
    <property type="component" value="Chromosome II"/>
</dbReference>
<keyword evidence="17" id="KW-0732">Signal</keyword>
<evidence type="ECO:0000256" key="1">
    <source>
        <dbReference type="ARBA" id="ARBA00000900"/>
    </source>
</evidence>
<dbReference type="EMBL" id="HG739090">
    <property type="protein sequence ID" value="CDP01119.1"/>
    <property type="molecule type" value="Genomic_DNA"/>
</dbReference>
<comment type="catalytic activity">
    <reaction evidence="1">
        <text>S-ubiquitinyl-[E2 ubiquitin-conjugating enzyme]-L-cysteine + [acceptor protein]-L-lysine = [E2 ubiquitin-conjugating enzyme]-L-cysteine + N(6)-ubiquitinyl-[acceptor protein]-L-lysine.</text>
        <dbReference type="EC" id="2.3.2.27"/>
    </reaction>
</comment>
<sequence length="432" mass="48046">MKTHLKHRISFLCFLCQLSHAVIKLKLVLMVLALPLLLQNAAAQNETLPSSSFPLPPPPSKSESFSFDTKLRVNPSMAIIFVCLISAFFIMGCVSVSIRHCSEHSLDAITEDYNLGSRRRLRRAAARGLDSSVIDTFPMFLYSDVKGLKLGNGALECAVCLNEFEDDETLRLLPKCSHVFHPDCIGAWLASHFTCPVCRANLVVDPVELDDDDRGSDTHEPVNLSSNSISTQGFNNSTSQTGNVAIDIHIGSPEVINLSEPTIHTHTKKLRVNEKFPRSHSTGHSVIQPGEDCERFTLRLPEDIKNRLINSELSRAKSCVAFTRIRSSTKGYRRSESGGGGTRNNSIDYERLDQVGRFDRWGFTINPPFFSRTGSTNDVINHSGEESAGNPKSLFRSGKNFKTSFERLFSSAQKEIDGERSFNRLRPDNSPV</sequence>
<keyword evidence="6 16" id="KW-0812">Transmembrane</keyword>
<evidence type="ECO:0000256" key="13">
    <source>
        <dbReference type="ARBA" id="ARBA00024209"/>
    </source>
</evidence>
<dbReference type="OrthoDB" id="8062037at2759"/>
<evidence type="ECO:0000256" key="5">
    <source>
        <dbReference type="ARBA" id="ARBA00022679"/>
    </source>
</evidence>
<dbReference type="AlphaFoldDB" id="A0A068TYX1"/>
<feature type="region of interest" description="Disordered" evidence="15">
    <location>
        <begin position="211"/>
        <end position="235"/>
    </location>
</feature>
<evidence type="ECO:0000256" key="2">
    <source>
        <dbReference type="ARBA" id="ARBA00004167"/>
    </source>
</evidence>
<dbReference type="OMA" id="DRWGFMW"/>
<keyword evidence="7" id="KW-0479">Metal-binding</keyword>
<evidence type="ECO:0000259" key="18">
    <source>
        <dbReference type="PROSITE" id="PS50089"/>
    </source>
</evidence>
<dbReference type="Gramene" id="CDP01119">
    <property type="protein sequence ID" value="CDP01119"/>
    <property type="gene ID" value="GSCOC_T00034637001"/>
</dbReference>
<comment type="similarity">
    <text evidence="13">Belongs to the RING-type zinc finger family. ATL subfamily.</text>
</comment>
<dbReference type="PANTHER" id="PTHR14155">
    <property type="entry name" value="RING FINGER DOMAIN-CONTAINING"/>
    <property type="match status" value="1"/>
</dbReference>
<dbReference type="InParanoid" id="A0A068TYX1"/>
<comment type="pathway">
    <text evidence="3">Protein modification; protein ubiquitination.</text>
</comment>
<evidence type="ECO:0000256" key="7">
    <source>
        <dbReference type="ARBA" id="ARBA00022723"/>
    </source>
</evidence>
<evidence type="ECO:0000256" key="12">
    <source>
        <dbReference type="ARBA" id="ARBA00023136"/>
    </source>
</evidence>
<dbReference type="InterPro" id="IPR001841">
    <property type="entry name" value="Znf_RING"/>
</dbReference>
<dbReference type="PROSITE" id="PS50089">
    <property type="entry name" value="ZF_RING_2"/>
    <property type="match status" value="1"/>
</dbReference>
<evidence type="ECO:0000256" key="10">
    <source>
        <dbReference type="ARBA" id="ARBA00022833"/>
    </source>
</evidence>
<name>A0A068TYX1_COFCA</name>
<dbReference type="EC" id="2.3.2.27" evidence="4"/>
<evidence type="ECO:0000313" key="20">
    <source>
        <dbReference type="Proteomes" id="UP000295252"/>
    </source>
</evidence>
<evidence type="ECO:0000313" key="19">
    <source>
        <dbReference type="EMBL" id="CDP01119.1"/>
    </source>
</evidence>
<dbReference type="CDD" id="cd16461">
    <property type="entry name" value="RING-H2_EL5-like"/>
    <property type="match status" value="1"/>
</dbReference>
<feature type="transmembrane region" description="Helical" evidence="16">
    <location>
        <begin position="77"/>
        <end position="98"/>
    </location>
</feature>
<dbReference type="GO" id="GO:0061630">
    <property type="term" value="F:ubiquitin protein ligase activity"/>
    <property type="evidence" value="ECO:0007669"/>
    <property type="project" value="UniProtKB-EC"/>
</dbReference>
<feature type="signal peptide" evidence="17">
    <location>
        <begin position="1"/>
        <end position="43"/>
    </location>
</feature>
<keyword evidence="5" id="KW-0808">Transferase</keyword>
<evidence type="ECO:0000256" key="16">
    <source>
        <dbReference type="SAM" id="Phobius"/>
    </source>
</evidence>
<protein>
    <recommendedName>
        <fullName evidence="4">RING-type E3 ubiquitin transferase</fullName>
        <ecNumber evidence="4">2.3.2.27</ecNumber>
    </recommendedName>
</protein>
<dbReference type="Gene3D" id="3.30.40.10">
    <property type="entry name" value="Zinc/RING finger domain, C3HC4 (zinc finger)"/>
    <property type="match status" value="1"/>
</dbReference>
<dbReference type="PhylomeDB" id="A0A068TYX1"/>
<evidence type="ECO:0000256" key="4">
    <source>
        <dbReference type="ARBA" id="ARBA00012483"/>
    </source>
</evidence>
<dbReference type="PANTHER" id="PTHR14155:SF583">
    <property type="entry name" value="RING-TYPE DOMAIN-CONTAINING PROTEIN"/>
    <property type="match status" value="1"/>
</dbReference>
<reference evidence="20" key="1">
    <citation type="journal article" date="2014" name="Science">
        <title>The coffee genome provides insight into the convergent evolution of caffeine biosynthesis.</title>
        <authorList>
            <person name="Denoeud F."/>
            <person name="Carretero-Paulet L."/>
            <person name="Dereeper A."/>
            <person name="Droc G."/>
            <person name="Guyot R."/>
            <person name="Pietrella M."/>
            <person name="Zheng C."/>
            <person name="Alberti A."/>
            <person name="Anthony F."/>
            <person name="Aprea G."/>
            <person name="Aury J.M."/>
            <person name="Bento P."/>
            <person name="Bernard M."/>
            <person name="Bocs S."/>
            <person name="Campa C."/>
            <person name="Cenci A."/>
            <person name="Combes M.C."/>
            <person name="Crouzillat D."/>
            <person name="Da Silva C."/>
            <person name="Daddiego L."/>
            <person name="De Bellis F."/>
            <person name="Dussert S."/>
            <person name="Garsmeur O."/>
            <person name="Gayraud T."/>
            <person name="Guignon V."/>
            <person name="Jahn K."/>
            <person name="Jamilloux V."/>
            <person name="Joet T."/>
            <person name="Labadie K."/>
            <person name="Lan T."/>
            <person name="Leclercq J."/>
            <person name="Lepelley M."/>
            <person name="Leroy T."/>
            <person name="Li L.T."/>
            <person name="Librado P."/>
            <person name="Lopez L."/>
            <person name="Munoz A."/>
            <person name="Noel B."/>
            <person name="Pallavicini A."/>
            <person name="Perrotta G."/>
            <person name="Poncet V."/>
            <person name="Pot D."/>
            <person name="Priyono X."/>
            <person name="Rigoreau M."/>
            <person name="Rouard M."/>
            <person name="Rozas J."/>
            <person name="Tranchant-Dubreuil C."/>
            <person name="VanBuren R."/>
            <person name="Zhang Q."/>
            <person name="Andrade A.C."/>
            <person name="Argout X."/>
            <person name="Bertrand B."/>
            <person name="de Kochko A."/>
            <person name="Graziosi G."/>
            <person name="Henry R.J."/>
            <person name="Jayarama X."/>
            <person name="Ming R."/>
            <person name="Nagai C."/>
            <person name="Rounsley S."/>
            <person name="Sankoff D."/>
            <person name="Giuliano G."/>
            <person name="Albert V.A."/>
            <person name="Wincker P."/>
            <person name="Lashermes P."/>
        </authorList>
    </citation>
    <scope>NUCLEOTIDE SEQUENCE [LARGE SCALE GENOMIC DNA]</scope>
    <source>
        <strain evidence="20">cv. DH200-94</strain>
    </source>
</reference>
<proteinExistence type="inferred from homology"/>
<evidence type="ECO:0000256" key="9">
    <source>
        <dbReference type="ARBA" id="ARBA00022786"/>
    </source>
</evidence>
<dbReference type="GO" id="GO:0008270">
    <property type="term" value="F:zinc ion binding"/>
    <property type="evidence" value="ECO:0007669"/>
    <property type="project" value="UniProtKB-KW"/>
</dbReference>
<comment type="subcellular location">
    <subcellularLocation>
        <location evidence="2">Membrane</location>
        <topology evidence="2">Single-pass membrane protein</topology>
    </subcellularLocation>
</comment>
<dbReference type="InterPro" id="IPR013083">
    <property type="entry name" value="Znf_RING/FYVE/PHD"/>
</dbReference>
<feature type="chain" id="PRO_5001654354" description="RING-type E3 ubiquitin transferase" evidence="17">
    <location>
        <begin position="44"/>
        <end position="432"/>
    </location>
</feature>
<evidence type="ECO:0000256" key="6">
    <source>
        <dbReference type="ARBA" id="ARBA00022692"/>
    </source>
</evidence>
<dbReference type="GO" id="GO:0016020">
    <property type="term" value="C:membrane"/>
    <property type="evidence" value="ECO:0007669"/>
    <property type="project" value="UniProtKB-SubCell"/>
</dbReference>